<keyword evidence="4" id="KW-1185">Reference proteome</keyword>
<feature type="repeat" description="PPR" evidence="2">
    <location>
        <begin position="290"/>
        <end position="324"/>
    </location>
</feature>
<dbReference type="Pfam" id="PF20431">
    <property type="entry name" value="E_motif"/>
    <property type="match status" value="1"/>
</dbReference>
<comment type="caution">
    <text evidence="3">The sequence shown here is derived from an EMBL/GenBank/DDBJ whole genome shotgun (WGS) entry which is preliminary data.</text>
</comment>
<dbReference type="OrthoDB" id="185373at2759"/>
<dbReference type="PROSITE" id="PS51375">
    <property type="entry name" value="PPR"/>
    <property type="match status" value="4"/>
</dbReference>
<protein>
    <submittedName>
        <fullName evidence="3">Pentatricopeptide (PPR) repeat-containing protein</fullName>
    </submittedName>
</protein>
<dbReference type="Pfam" id="PF01535">
    <property type="entry name" value="PPR"/>
    <property type="match status" value="3"/>
</dbReference>
<gene>
    <name evidence="3" type="ORF">STAS_10212</name>
</gene>
<dbReference type="GO" id="GO:0003723">
    <property type="term" value="F:RNA binding"/>
    <property type="evidence" value="ECO:0007669"/>
    <property type="project" value="InterPro"/>
</dbReference>
<feature type="repeat" description="PPR" evidence="2">
    <location>
        <begin position="166"/>
        <end position="200"/>
    </location>
</feature>
<organism evidence="3 4">
    <name type="scientific">Striga asiatica</name>
    <name type="common">Asiatic witchweed</name>
    <name type="synonym">Buchnera asiatica</name>
    <dbReference type="NCBI Taxonomy" id="4170"/>
    <lineage>
        <taxon>Eukaryota</taxon>
        <taxon>Viridiplantae</taxon>
        <taxon>Streptophyta</taxon>
        <taxon>Embryophyta</taxon>
        <taxon>Tracheophyta</taxon>
        <taxon>Spermatophyta</taxon>
        <taxon>Magnoliopsida</taxon>
        <taxon>eudicotyledons</taxon>
        <taxon>Gunneridae</taxon>
        <taxon>Pentapetalae</taxon>
        <taxon>asterids</taxon>
        <taxon>lamiids</taxon>
        <taxon>Lamiales</taxon>
        <taxon>Orobanchaceae</taxon>
        <taxon>Buchnereae</taxon>
        <taxon>Striga</taxon>
    </lineage>
</organism>
<evidence type="ECO:0000313" key="3">
    <source>
        <dbReference type="EMBL" id="GER34028.1"/>
    </source>
</evidence>
<name>A0A5A7PN24_STRAF</name>
<proteinExistence type="predicted"/>
<evidence type="ECO:0000256" key="1">
    <source>
        <dbReference type="ARBA" id="ARBA00022737"/>
    </source>
</evidence>
<dbReference type="InterPro" id="IPR002885">
    <property type="entry name" value="PPR_rpt"/>
</dbReference>
<dbReference type="InterPro" id="IPR011990">
    <property type="entry name" value="TPR-like_helical_dom_sf"/>
</dbReference>
<evidence type="ECO:0000313" key="4">
    <source>
        <dbReference type="Proteomes" id="UP000325081"/>
    </source>
</evidence>
<dbReference type="GO" id="GO:0009451">
    <property type="term" value="P:RNA modification"/>
    <property type="evidence" value="ECO:0007669"/>
    <property type="project" value="InterPro"/>
</dbReference>
<dbReference type="Gene3D" id="1.25.40.10">
    <property type="entry name" value="Tetratricopeptide repeat domain"/>
    <property type="match status" value="3"/>
</dbReference>
<keyword evidence="1" id="KW-0677">Repeat</keyword>
<dbReference type="Pfam" id="PF13041">
    <property type="entry name" value="PPR_2"/>
    <property type="match status" value="3"/>
</dbReference>
<dbReference type="PANTHER" id="PTHR47926">
    <property type="entry name" value="PENTATRICOPEPTIDE REPEAT-CONTAINING PROTEIN"/>
    <property type="match status" value="1"/>
</dbReference>
<dbReference type="Pfam" id="PF13812">
    <property type="entry name" value="PPR_3"/>
    <property type="match status" value="1"/>
</dbReference>
<dbReference type="InterPro" id="IPR046848">
    <property type="entry name" value="E_motif"/>
</dbReference>
<dbReference type="AlphaFoldDB" id="A0A5A7PN24"/>
<reference evidence="4" key="1">
    <citation type="journal article" date="2019" name="Curr. Biol.">
        <title>Genome Sequence of Striga asiatica Provides Insight into the Evolution of Plant Parasitism.</title>
        <authorList>
            <person name="Yoshida S."/>
            <person name="Kim S."/>
            <person name="Wafula E.K."/>
            <person name="Tanskanen J."/>
            <person name="Kim Y.M."/>
            <person name="Honaas L."/>
            <person name="Yang Z."/>
            <person name="Spallek T."/>
            <person name="Conn C.E."/>
            <person name="Ichihashi Y."/>
            <person name="Cheong K."/>
            <person name="Cui S."/>
            <person name="Der J.P."/>
            <person name="Gundlach H."/>
            <person name="Jiao Y."/>
            <person name="Hori C."/>
            <person name="Ishida J.K."/>
            <person name="Kasahara H."/>
            <person name="Kiba T."/>
            <person name="Kim M.S."/>
            <person name="Koo N."/>
            <person name="Laohavisit A."/>
            <person name="Lee Y.H."/>
            <person name="Lumba S."/>
            <person name="McCourt P."/>
            <person name="Mortimer J.C."/>
            <person name="Mutuku J.M."/>
            <person name="Nomura T."/>
            <person name="Sasaki-Sekimoto Y."/>
            <person name="Seto Y."/>
            <person name="Wang Y."/>
            <person name="Wakatake T."/>
            <person name="Sakakibara H."/>
            <person name="Demura T."/>
            <person name="Yamaguchi S."/>
            <person name="Yoneyama K."/>
            <person name="Manabe R.I."/>
            <person name="Nelson D.C."/>
            <person name="Schulman A.H."/>
            <person name="Timko M.P."/>
            <person name="dePamphilis C.W."/>
            <person name="Choi D."/>
            <person name="Shirasu K."/>
        </authorList>
    </citation>
    <scope>NUCLEOTIDE SEQUENCE [LARGE SCALE GENOMIC DNA]</scope>
    <source>
        <strain evidence="4">cv. UVA1</strain>
    </source>
</reference>
<dbReference type="PANTHER" id="PTHR47926:SF531">
    <property type="entry name" value="TETRATRICOPEPTIDE REPEAT SUPERFAMILY PROTEIN"/>
    <property type="match status" value="1"/>
</dbReference>
<evidence type="ECO:0000256" key="2">
    <source>
        <dbReference type="PROSITE-ProRule" id="PRU00708"/>
    </source>
</evidence>
<feature type="repeat" description="PPR" evidence="2">
    <location>
        <begin position="392"/>
        <end position="426"/>
    </location>
</feature>
<sequence>MEQKLAAILCKCSTAKQLKETHLQTLINGFKDSNFLATKLMSLSTGSISLDYANRIFQGLSSPNLISHNTLIKCSIGKSHKIATITFNKLRELGIVPNSFTFTFLLSCFESLHKSECGRVVHGHVLKVGFASSLFVANALLNYHAKCGGSNLGFVRMVFDEMPERDVVSWNTMIRACMSHGEMDMAFGLFESMPEKNLVTWNSVVSGLAKVGNMESANKVFQRMPERNSVSWNAMLSGYIKSNDLKSAREIFDLMPEKSVVSWTAMVSGYALSGDLQSAKTIFGLMPVKNVVSWNTMISGCVNIRMFGEALECFHRMLTDGKCRPDQTTLISTLSACTHLNSLVHGKWVESYITKNKFELSVSLGNALIDMFAKCGDLENAKIIFDKMTEKCVITWTTMISGMAVNGLCLEALKLFDKMCSEGVKPDDVVFIAALSACTHGGLVEQGKRIFDKMVHEFGIEPRIEHYGCMVDILGRAGRIEEGITFMESMHLETNPVIWATLLSACRFHGNEELSEALIGKILKQEPNNPSYLKLITNLSASAGRIQDALNFRVASRDEQAEKVPGCSSIQVGDRVHEFVARDTRHFQMKEVYRALRSLNRHLKSLQSVGVE</sequence>
<dbReference type="FunFam" id="1.25.40.10:FF:000511">
    <property type="entry name" value="Pentatricopeptide repeat-containing protein"/>
    <property type="match status" value="1"/>
</dbReference>
<dbReference type="InterPro" id="IPR046960">
    <property type="entry name" value="PPR_At4g14850-like_plant"/>
</dbReference>
<feature type="repeat" description="PPR" evidence="2">
    <location>
        <begin position="228"/>
        <end position="262"/>
    </location>
</feature>
<accession>A0A5A7PN24</accession>
<dbReference type="EMBL" id="BKCP01004849">
    <property type="protein sequence ID" value="GER34028.1"/>
    <property type="molecule type" value="Genomic_DNA"/>
</dbReference>
<dbReference type="Proteomes" id="UP000325081">
    <property type="component" value="Unassembled WGS sequence"/>
</dbReference>
<dbReference type="NCBIfam" id="TIGR00756">
    <property type="entry name" value="PPR"/>
    <property type="match status" value="6"/>
</dbReference>